<protein>
    <submittedName>
        <fullName evidence="2">Uncharacterized protein</fullName>
    </submittedName>
</protein>
<proteinExistence type="predicted"/>
<reference evidence="2" key="1">
    <citation type="submission" date="2023-10" db="EMBL/GenBank/DDBJ databases">
        <authorList>
            <person name="Chen Y."/>
            <person name="Shah S."/>
            <person name="Dougan E. K."/>
            <person name="Thang M."/>
            <person name="Chan C."/>
        </authorList>
    </citation>
    <scope>NUCLEOTIDE SEQUENCE [LARGE SCALE GENOMIC DNA]</scope>
</reference>
<name>A0ABN9QZX5_9DINO</name>
<evidence type="ECO:0000256" key="1">
    <source>
        <dbReference type="SAM" id="MobiDB-lite"/>
    </source>
</evidence>
<evidence type="ECO:0000313" key="3">
    <source>
        <dbReference type="Proteomes" id="UP001189429"/>
    </source>
</evidence>
<feature type="compositionally biased region" description="Basic residues" evidence="1">
    <location>
        <begin position="1"/>
        <end position="23"/>
    </location>
</feature>
<feature type="non-terminal residue" evidence="2">
    <location>
        <position position="1"/>
    </location>
</feature>
<dbReference type="EMBL" id="CAUYUJ010004892">
    <property type="protein sequence ID" value="CAK0811421.1"/>
    <property type="molecule type" value="Genomic_DNA"/>
</dbReference>
<keyword evidence="3" id="KW-1185">Reference proteome</keyword>
<feature type="non-terminal residue" evidence="2">
    <location>
        <position position="55"/>
    </location>
</feature>
<dbReference type="Proteomes" id="UP001189429">
    <property type="component" value="Unassembled WGS sequence"/>
</dbReference>
<feature type="compositionally biased region" description="Low complexity" evidence="1">
    <location>
        <begin position="24"/>
        <end position="34"/>
    </location>
</feature>
<organism evidence="2 3">
    <name type="scientific">Prorocentrum cordatum</name>
    <dbReference type="NCBI Taxonomy" id="2364126"/>
    <lineage>
        <taxon>Eukaryota</taxon>
        <taxon>Sar</taxon>
        <taxon>Alveolata</taxon>
        <taxon>Dinophyceae</taxon>
        <taxon>Prorocentrales</taxon>
        <taxon>Prorocentraceae</taxon>
        <taxon>Prorocentrum</taxon>
    </lineage>
</organism>
<gene>
    <name evidence="2" type="ORF">PCOR1329_LOCUS16045</name>
</gene>
<accession>A0ABN9QZX5</accession>
<feature type="region of interest" description="Disordered" evidence="1">
    <location>
        <begin position="1"/>
        <end position="55"/>
    </location>
</feature>
<evidence type="ECO:0000313" key="2">
    <source>
        <dbReference type="EMBL" id="CAK0811421.1"/>
    </source>
</evidence>
<comment type="caution">
    <text evidence="2">The sequence shown here is derived from an EMBL/GenBank/DDBJ whole genome shotgun (WGS) entry which is preliminary data.</text>
</comment>
<feature type="compositionally biased region" description="Pro residues" evidence="1">
    <location>
        <begin position="35"/>
        <end position="47"/>
    </location>
</feature>
<sequence>WPWRAPRSRRRFQRQHGAARGRCARAAGAHGPRAPSAPAPGSAPRPPRTSGHALQ</sequence>